<reference evidence="3" key="1">
    <citation type="submission" date="2018-05" db="EMBL/GenBank/DDBJ databases">
        <authorList>
            <person name="Lanie J.A."/>
            <person name="Ng W.-L."/>
            <person name="Kazmierczak K.M."/>
            <person name="Andrzejewski T.M."/>
            <person name="Davidsen T.M."/>
            <person name="Wayne K.J."/>
            <person name="Tettelin H."/>
            <person name="Glass J.I."/>
            <person name="Rusch D."/>
            <person name="Podicherti R."/>
            <person name="Tsui H.-C.T."/>
            <person name="Winkler M.E."/>
        </authorList>
    </citation>
    <scope>NUCLEOTIDE SEQUENCE</scope>
</reference>
<feature type="domain" description="Mandelate racemase/muconate lactonizing enzyme C-terminal" evidence="2">
    <location>
        <begin position="123"/>
        <end position="240"/>
    </location>
</feature>
<dbReference type="PANTHER" id="PTHR48080">
    <property type="entry name" value="D-GALACTONATE DEHYDRATASE-RELATED"/>
    <property type="match status" value="1"/>
</dbReference>
<dbReference type="SUPFAM" id="SSF51604">
    <property type="entry name" value="Enolase C-terminal domain-like"/>
    <property type="match status" value="1"/>
</dbReference>
<dbReference type="PANTHER" id="PTHR48080:SF2">
    <property type="entry name" value="D-GALACTONATE DEHYDRATASE"/>
    <property type="match status" value="1"/>
</dbReference>
<dbReference type="InterPro" id="IPR034593">
    <property type="entry name" value="DgoD-like"/>
</dbReference>
<dbReference type="Gene3D" id="3.20.20.120">
    <property type="entry name" value="Enolase-like C-terminal domain"/>
    <property type="match status" value="1"/>
</dbReference>
<proteinExistence type="predicted"/>
<dbReference type="Gene3D" id="3.30.390.10">
    <property type="entry name" value="Enolase-like, N-terminal domain"/>
    <property type="match status" value="1"/>
</dbReference>
<dbReference type="SFLD" id="SFLDG00179">
    <property type="entry name" value="mandelate_racemase"/>
    <property type="match status" value="1"/>
</dbReference>
<evidence type="ECO:0000259" key="2">
    <source>
        <dbReference type="SMART" id="SM00922"/>
    </source>
</evidence>
<dbReference type="InterPro" id="IPR013342">
    <property type="entry name" value="Mandelate_racemase_C"/>
</dbReference>
<dbReference type="InterPro" id="IPR029065">
    <property type="entry name" value="Enolase_C-like"/>
</dbReference>
<sequence length="393" mass="44000">MPIPGLAWLFVEVETDEGVTGLGECTDYAVNGHLVRGLEAIKPLVIGADPKNIEEIWQRIFHVNSDLNGRGYISHLISAIDIALWDIKGKVLGAPIYDLLGGPVHESVPLYTHVRDISYGKGIDVLIEEAKLTVEAGYEAIKTDPFPNRRTMGETHYGASMVERMEPKAIADAVEWMEALRETVGPDYEILVDAHARMDVASAIKAANAIEHVDLVWFEEPTHVENHNSLRQIRENTSVPLCVGERHFTRWDYDEILRDRLVDYIMPDIAWCGGISEIRRIAAMAETQYIRVSPHDALGPVAIAASFQASIAIPNLYREECLHTWFKTFEKVITPMFDIRNGSIFPNGRPGLGIELIPEAMDEFKIDVDSREAQPGLWQSNKSTSAWATQDDD</sequence>
<dbReference type="GO" id="GO:0016829">
    <property type="term" value="F:lyase activity"/>
    <property type="evidence" value="ECO:0007669"/>
    <property type="project" value="UniProtKB-KW"/>
</dbReference>
<dbReference type="CDD" id="cd03316">
    <property type="entry name" value="MR_like"/>
    <property type="match status" value="1"/>
</dbReference>
<evidence type="ECO:0000313" key="3">
    <source>
        <dbReference type="EMBL" id="SVA18591.1"/>
    </source>
</evidence>
<dbReference type="SUPFAM" id="SSF54826">
    <property type="entry name" value="Enolase N-terminal domain-like"/>
    <property type="match status" value="1"/>
</dbReference>
<dbReference type="InterPro" id="IPR029017">
    <property type="entry name" value="Enolase-like_N"/>
</dbReference>
<accession>A0A381TSY3</accession>
<protein>
    <recommendedName>
        <fullName evidence="2">Mandelate racemase/muconate lactonizing enzyme C-terminal domain-containing protein</fullName>
    </recommendedName>
</protein>
<name>A0A381TSY3_9ZZZZ</name>
<dbReference type="Pfam" id="PF02746">
    <property type="entry name" value="MR_MLE_N"/>
    <property type="match status" value="1"/>
</dbReference>
<dbReference type="SMART" id="SM00922">
    <property type="entry name" value="MR_MLE"/>
    <property type="match status" value="1"/>
</dbReference>
<dbReference type="InterPro" id="IPR036849">
    <property type="entry name" value="Enolase-like_C_sf"/>
</dbReference>
<dbReference type="SFLD" id="SFLDS00001">
    <property type="entry name" value="Enolase"/>
    <property type="match status" value="1"/>
</dbReference>
<organism evidence="3">
    <name type="scientific">marine metagenome</name>
    <dbReference type="NCBI Taxonomy" id="408172"/>
    <lineage>
        <taxon>unclassified sequences</taxon>
        <taxon>metagenomes</taxon>
        <taxon>ecological metagenomes</taxon>
    </lineage>
</organism>
<keyword evidence="1" id="KW-0456">Lyase</keyword>
<dbReference type="Pfam" id="PF13378">
    <property type="entry name" value="MR_MLE_C"/>
    <property type="match status" value="1"/>
</dbReference>
<gene>
    <name evidence="3" type="ORF">METZ01_LOCUS71445</name>
</gene>
<dbReference type="AlphaFoldDB" id="A0A381TSY3"/>
<dbReference type="InterPro" id="IPR013341">
    <property type="entry name" value="Mandelate_racemase_N_dom"/>
</dbReference>
<dbReference type="EMBL" id="UINC01005033">
    <property type="protein sequence ID" value="SVA18591.1"/>
    <property type="molecule type" value="Genomic_DNA"/>
</dbReference>
<evidence type="ECO:0000256" key="1">
    <source>
        <dbReference type="ARBA" id="ARBA00023239"/>
    </source>
</evidence>